<dbReference type="AlphaFoldDB" id="A0A8H3ZX42"/>
<feature type="compositionally biased region" description="Basic and acidic residues" evidence="1">
    <location>
        <begin position="114"/>
        <end position="124"/>
    </location>
</feature>
<keyword evidence="4" id="KW-1185">Reference proteome</keyword>
<feature type="transmembrane region" description="Helical" evidence="2">
    <location>
        <begin position="24"/>
        <end position="49"/>
    </location>
</feature>
<dbReference type="Proteomes" id="UP000434172">
    <property type="component" value="Unassembled WGS sequence"/>
</dbReference>
<dbReference type="EMBL" id="WOWK01000021">
    <property type="protein sequence ID" value="KAF0327730.1"/>
    <property type="molecule type" value="Genomic_DNA"/>
</dbReference>
<reference evidence="3 4" key="1">
    <citation type="submission" date="2019-12" db="EMBL/GenBank/DDBJ databases">
        <title>A genome sequence resource for the geographically widespread anthracnose pathogen Colletotrichum asianum.</title>
        <authorList>
            <person name="Meng Y."/>
        </authorList>
    </citation>
    <scope>NUCLEOTIDE SEQUENCE [LARGE SCALE GENOMIC DNA]</scope>
    <source>
        <strain evidence="3 4">ICMP 18580</strain>
    </source>
</reference>
<dbReference type="OrthoDB" id="4836975at2759"/>
<name>A0A8H3ZX42_9PEZI</name>
<evidence type="ECO:0000313" key="4">
    <source>
        <dbReference type="Proteomes" id="UP000434172"/>
    </source>
</evidence>
<evidence type="ECO:0000313" key="3">
    <source>
        <dbReference type="EMBL" id="KAF0327730.1"/>
    </source>
</evidence>
<evidence type="ECO:0000256" key="1">
    <source>
        <dbReference type="SAM" id="MobiDB-lite"/>
    </source>
</evidence>
<feature type="region of interest" description="Disordered" evidence="1">
    <location>
        <begin position="91"/>
        <end position="136"/>
    </location>
</feature>
<keyword evidence="2" id="KW-1133">Transmembrane helix</keyword>
<protein>
    <submittedName>
        <fullName evidence="3">Uncharacterized protein</fullName>
    </submittedName>
</protein>
<accession>A0A8H3ZX42</accession>
<gene>
    <name evidence="3" type="ORF">GQ607_004939</name>
</gene>
<sequence length="136" mass="15525">MYIPIPPQHRHNESENPELVVNDFLVPFVVACAMVMFLVVMQIFIGMLVHSWEVRQRYLELRRVASSRSSLSSLSSFEPLPAYSFIDPEAAPLLGSPPPEYHTFLQQGDLDTQNEARDDFRDTTETPGQWSTISLE</sequence>
<proteinExistence type="predicted"/>
<evidence type="ECO:0000256" key="2">
    <source>
        <dbReference type="SAM" id="Phobius"/>
    </source>
</evidence>
<organism evidence="3 4">
    <name type="scientific">Colletotrichum asianum</name>
    <dbReference type="NCBI Taxonomy" id="702518"/>
    <lineage>
        <taxon>Eukaryota</taxon>
        <taxon>Fungi</taxon>
        <taxon>Dikarya</taxon>
        <taxon>Ascomycota</taxon>
        <taxon>Pezizomycotina</taxon>
        <taxon>Sordariomycetes</taxon>
        <taxon>Hypocreomycetidae</taxon>
        <taxon>Glomerellales</taxon>
        <taxon>Glomerellaceae</taxon>
        <taxon>Colletotrichum</taxon>
        <taxon>Colletotrichum gloeosporioides species complex</taxon>
    </lineage>
</organism>
<feature type="compositionally biased region" description="Polar residues" evidence="1">
    <location>
        <begin position="104"/>
        <end position="113"/>
    </location>
</feature>
<keyword evidence="2" id="KW-0812">Transmembrane</keyword>
<feature type="compositionally biased region" description="Polar residues" evidence="1">
    <location>
        <begin position="125"/>
        <end position="136"/>
    </location>
</feature>
<comment type="caution">
    <text evidence="3">The sequence shown here is derived from an EMBL/GenBank/DDBJ whole genome shotgun (WGS) entry which is preliminary data.</text>
</comment>
<keyword evidence="2" id="KW-0472">Membrane</keyword>